<protein>
    <recommendedName>
        <fullName evidence="1">NADAR domain-containing protein</fullName>
    </recommendedName>
</protein>
<accession>A0A6C0EKA1</accession>
<dbReference type="SUPFAM" id="SSF143990">
    <property type="entry name" value="YbiA-like"/>
    <property type="match status" value="1"/>
</dbReference>
<dbReference type="EMBL" id="MN738869">
    <property type="protein sequence ID" value="QHT29152.1"/>
    <property type="molecule type" value="Genomic_DNA"/>
</dbReference>
<dbReference type="AlphaFoldDB" id="A0A6C0EKA1"/>
<dbReference type="InterPro" id="IPR012816">
    <property type="entry name" value="NADAR"/>
</dbReference>
<evidence type="ECO:0000259" key="1">
    <source>
        <dbReference type="Pfam" id="PF08719"/>
    </source>
</evidence>
<feature type="domain" description="NADAR" evidence="1">
    <location>
        <begin position="5"/>
        <end position="159"/>
    </location>
</feature>
<sequence>MTSIYFFREYDKNHGYMSNFYTVKFKDSDGVLFTCSEQYFMYYKCKLFDPLNTTLKNNIIQESGPYKIKKLGRQVKNYNEDMWGKLRYGIMLDALRCKFGQNLDLKERLKNTNDSVLYEASKYDKIWGIGYDAATALTVDKSKYGQNLLGKVLMQVRDE</sequence>
<dbReference type="NCBIfam" id="TIGR02464">
    <property type="entry name" value="ribofla_fusion"/>
    <property type="match status" value="1"/>
</dbReference>
<dbReference type="Gene3D" id="1.10.357.40">
    <property type="entry name" value="YbiA-like"/>
    <property type="match status" value="1"/>
</dbReference>
<dbReference type="Pfam" id="PF08719">
    <property type="entry name" value="NADAR"/>
    <property type="match status" value="1"/>
</dbReference>
<reference evidence="2" key="1">
    <citation type="journal article" date="2020" name="Nature">
        <title>Giant virus diversity and host interactions through global metagenomics.</title>
        <authorList>
            <person name="Schulz F."/>
            <person name="Roux S."/>
            <person name="Paez-Espino D."/>
            <person name="Jungbluth S."/>
            <person name="Walsh D.A."/>
            <person name="Denef V.J."/>
            <person name="McMahon K.D."/>
            <person name="Konstantinidis K.T."/>
            <person name="Eloe-Fadrosh E.A."/>
            <person name="Kyrpides N.C."/>
            <person name="Woyke T."/>
        </authorList>
    </citation>
    <scope>NUCLEOTIDE SEQUENCE</scope>
    <source>
        <strain evidence="2">GVMAG-M-3300001351-8</strain>
    </source>
</reference>
<proteinExistence type="predicted"/>
<dbReference type="InterPro" id="IPR037238">
    <property type="entry name" value="YbiA-like_sf"/>
</dbReference>
<name>A0A6C0EKA1_9ZZZZ</name>
<organism evidence="2">
    <name type="scientific">viral metagenome</name>
    <dbReference type="NCBI Taxonomy" id="1070528"/>
    <lineage>
        <taxon>unclassified sequences</taxon>
        <taxon>metagenomes</taxon>
        <taxon>organismal metagenomes</taxon>
    </lineage>
</organism>
<evidence type="ECO:0000313" key="2">
    <source>
        <dbReference type="EMBL" id="QHT29152.1"/>
    </source>
</evidence>
<dbReference type="CDD" id="cd15457">
    <property type="entry name" value="NADAR"/>
    <property type="match status" value="1"/>
</dbReference>